<protein>
    <submittedName>
        <fullName evidence="1">Uncharacterized protein</fullName>
    </submittedName>
</protein>
<accession>A0A7K1Y0R0</accession>
<sequence length="75" mass="8351">MAINIKPGPNLLIAKATAELAEVFDDDNLAFIYRLEGSYDSWKPGRPNNAIEELEIDVSYLVIATAEMDLSALFY</sequence>
<dbReference type="AlphaFoldDB" id="A0A7K1Y0R0"/>
<comment type="caution">
    <text evidence="1">The sequence shown here is derived from an EMBL/GenBank/DDBJ whole genome shotgun (WGS) entry which is preliminary data.</text>
</comment>
<reference evidence="1 2" key="1">
    <citation type="submission" date="2019-11" db="EMBL/GenBank/DDBJ databases">
        <title>Pedobacter sp. HMF7056 Genome sequencing and assembly.</title>
        <authorList>
            <person name="Kang H."/>
            <person name="Kim H."/>
            <person name="Joh K."/>
        </authorList>
    </citation>
    <scope>NUCLEOTIDE SEQUENCE [LARGE SCALE GENOMIC DNA]</scope>
    <source>
        <strain evidence="1 2">HMF7056</strain>
    </source>
</reference>
<evidence type="ECO:0000313" key="2">
    <source>
        <dbReference type="Proteomes" id="UP000451233"/>
    </source>
</evidence>
<dbReference type="Proteomes" id="UP000451233">
    <property type="component" value="Unassembled WGS sequence"/>
</dbReference>
<name>A0A7K1Y0R0_9SPHI</name>
<organism evidence="1 2">
    <name type="scientific">Hufsiella ginkgonis</name>
    <dbReference type="NCBI Taxonomy" id="2695274"/>
    <lineage>
        <taxon>Bacteria</taxon>
        <taxon>Pseudomonadati</taxon>
        <taxon>Bacteroidota</taxon>
        <taxon>Sphingobacteriia</taxon>
        <taxon>Sphingobacteriales</taxon>
        <taxon>Sphingobacteriaceae</taxon>
        <taxon>Hufsiella</taxon>
    </lineage>
</organism>
<dbReference type="RefSeq" id="WP_160907797.1">
    <property type="nucleotide sequence ID" value="NZ_WVHS01000003.1"/>
</dbReference>
<proteinExistence type="predicted"/>
<dbReference type="EMBL" id="WVHS01000003">
    <property type="protein sequence ID" value="MXV16825.1"/>
    <property type="molecule type" value="Genomic_DNA"/>
</dbReference>
<gene>
    <name evidence="1" type="ORF">GS398_16100</name>
</gene>
<evidence type="ECO:0000313" key="1">
    <source>
        <dbReference type="EMBL" id="MXV16825.1"/>
    </source>
</evidence>
<keyword evidence="2" id="KW-1185">Reference proteome</keyword>